<dbReference type="PANTHER" id="PTHR43182:SF1">
    <property type="entry name" value="COBALT-PRECORRIN-7 C(5)-METHYLTRANSFERASE"/>
    <property type="match status" value="1"/>
</dbReference>
<dbReference type="InterPro" id="IPR050714">
    <property type="entry name" value="Cobalamin_biosynth_MTase"/>
</dbReference>
<dbReference type="SUPFAM" id="SSF53335">
    <property type="entry name" value="S-adenosyl-L-methionine-dependent methyltransferases"/>
    <property type="match status" value="1"/>
</dbReference>
<evidence type="ECO:0000313" key="7">
    <source>
        <dbReference type="EMBL" id="SIS48067.1"/>
    </source>
</evidence>
<dbReference type="Gene3D" id="3.40.1010.10">
    <property type="entry name" value="Cobalt-precorrin-4 Transmethylase, Domain 1"/>
    <property type="match status" value="1"/>
</dbReference>
<keyword evidence="4 7" id="KW-0808">Transferase</keyword>
<organism evidence="7 8">
    <name type="scientific">Insolitispirillum peregrinum</name>
    <dbReference type="NCBI Taxonomy" id="80876"/>
    <lineage>
        <taxon>Bacteria</taxon>
        <taxon>Pseudomonadati</taxon>
        <taxon>Pseudomonadota</taxon>
        <taxon>Alphaproteobacteria</taxon>
        <taxon>Rhodospirillales</taxon>
        <taxon>Novispirillaceae</taxon>
        <taxon>Insolitispirillum</taxon>
    </lineage>
</organism>
<evidence type="ECO:0000256" key="2">
    <source>
        <dbReference type="ARBA" id="ARBA00022573"/>
    </source>
</evidence>
<dbReference type="InterPro" id="IPR012818">
    <property type="entry name" value="CbiE"/>
</dbReference>
<dbReference type="EMBL" id="FTOA01000002">
    <property type="protein sequence ID" value="SIS48067.1"/>
    <property type="molecule type" value="Genomic_DNA"/>
</dbReference>
<dbReference type="Proteomes" id="UP000185678">
    <property type="component" value="Unassembled WGS sequence"/>
</dbReference>
<keyword evidence="3 7" id="KW-0489">Methyltransferase</keyword>
<dbReference type="PANTHER" id="PTHR43182">
    <property type="entry name" value="COBALT-PRECORRIN-6B C(15)-METHYLTRANSFERASE (DECARBOXYLATING)"/>
    <property type="match status" value="1"/>
</dbReference>
<gene>
    <name evidence="7" type="ORF">SAMN05421779_102198</name>
</gene>
<name>A0A1N7JFG2_9PROT</name>
<dbReference type="GO" id="GO:0008276">
    <property type="term" value="F:protein methyltransferase activity"/>
    <property type="evidence" value="ECO:0007669"/>
    <property type="project" value="InterPro"/>
</dbReference>
<evidence type="ECO:0000256" key="3">
    <source>
        <dbReference type="ARBA" id="ARBA00022603"/>
    </source>
</evidence>
<keyword evidence="8" id="KW-1185">Reference proteome</keyword>
<dbReference type="InterPro" id="IPR000878">
    <property type="entry name" value="4pyrrol_Mease"/>
</dbReference>
<dbReference type="InterPro" id="IPR035996">
    <property type="entry name" value="4pyrrol_Methylase_sf"/>
</dbReference>
<dbReference type="InterPro" id="IPR006365">
    <property type="entry name" value="Cbl_synth_CobL"/>
</dbReference>
<dbReference type="STRING" id="80876.SAMN05421779_102198"/>
<evidence type="ECO:0000256" key="1">
    <source>
        <dbReference type="ARBA" id="ARBA00004953"/>
    </source>
</evidence>
<dbReference type="NCBIfam" id="TIGR02467">
    <property type="entry name" value="CbiE"/>
    <property type="match status" value="1"/>
</dbReference>
<dbReference type="PIRSF" id="PIRSF036428">
    <property type="entry name" value="CobL"/>
    <property type="match status" value="1"/>
</dbReference>
<dbReference type="RefSeq" id="WP_245821293.1">
    <property type="nucleotide sequence ID" value="NZ_FTOA01000002.1"/>
</dbReference>
<feature type="domain" description="Tetrapyrrole methylase" evidence="6">
    <location>
        <begin position="19"/>
        <end position="195"/>
    </location>
</feature>
<dbReference type="CDD" id="cd11644">
    <property type="entry name" value="Precorrin-6Y-MT"/>
    <property type="match status" value="1"/>
</dbReference>
<dbReference type="Gene3D" id="3.40.50.150">
    <property type="entry name" value="Vaccinia Virus protein VP39"/>
    <property type="match status" value="1"/>
</dbReference>
<keyword evidence="5" id="KW-0949">S-adenosyl-L-methionine</keyword>
<dbReference type="AlphaFoldDB" id="A0A1N7JFG2"/>
<evidence type="ECO:0000256" key="5">
    <source>
        <dbReference type="ARBA" id="ARBA00022691"/>
    </source>
</evidence>
<dbReference type="SUPFAM" id="SSF53790">
    <property type="entry name" value="Tetrapyrrole methylase"/>
    <property type="match status" value="1"/>
</dbReference>
<dbReference type="NCBIfam" id="TIGR02469">
    <property type="entry name" value="CbiT"/>
    <property type="match status" value="1"/>
</dbReference>
<evidence type="ECO:0000313" key="8">
    <source>
        <dbReference type="Proteomes" id="UP000185678"/>
    </source>
</evidence>
<dbReference type="InterPro" id="IPR014008">
    <property type="entry name" value="Cbl_synth_MTase_CbiT"/>
</dbReference>
<protein>
    <submittedName>
        <fullName evidence="7">Precorrin-6Y C5,15-methyltransferase (Decarboxylating)</fullName>
    </submittedName>
</protein>
<comment type="pathway">
    <text evidence="1">Cofactor biosynthesis; adenosylcobalamin biosynthesis.</text>
</comment>
<dbReference type="InterPro" id="IPR029063">
    <property type="entry name" value="SAM-dependent_MTases_sf"/>
</dbReference>
<dbReference type="UniPathway" id="UPA00148"/>
<keyword evidence="2" id="KW-0169">Cobalamin biosynthesis</keyword>
<dbReference type="InterPro" id="IPR014777">
    <property type="entry name" value="4pyrrole_Mease_sub1"/>
</dbReference>
<dbReference type="Pfam" id="PF00590">
    <property type="entry name" value="TP_methylase"/>
    <property type="match status" value="1"/>
</dbReference>
<dbReference type="Pfam" id="PF01135">
    <property type="entry name" value="PCMT"/>
    <property type="match status" value="1"/>
</dbReference>
<sequence length="430" mass="45557">MSGVSRETTAVGNTAAPWLTVVGIGDDGAASLTAPAIAIIRAASMVIGGQRSLDHLPADCPAQRVGWTTLDQTLDTILARRGQPTVVLATGDPMWFGLGSTLSQALQQAGHDPQREMAVLPTPGAFSLAAARLCWPLQDCLCLTAHGRPVAALRLHFAPGQRLLVLSHDGQTAAQVAAELCDCGYGPSQITALWHLGGINEGRFSARADHFSANPGSEDQTIPALNTLAIDCVLAEGARPLSRTPGLPDEAFEHDGQLTKREARALTLMALAPWPGAHLWDIGAGSGSIAIEWMRAAPRTTALAVERDPLRLARVVRNAQALGVPTLRTMLADLPAGLLALDDEQPPDVIFVGGGVSRPGLLDKLWSRLPAGGRLVTNAVTLEAEQVVLDFHRRHGGELRRLAVSRTQPVGRLTRWDTLAPLTQLCAEKP</sequence>
<evidence type="ECO:0000259" key="6">
    <source>
        <dbReference type="Pfam" id="PF00590"/>
    </source>
</evidence>
<evidence type="ECO:0000256" key="4">
    <source>
        <dbReference type="ARBA" id="ARBA00022679"/>
    </source>
</evidence>
<dbReference type="GO" id="GO:0032259">
    <property type="term" value="P:methylation"/>
    <property type="evidence" value="ECO:0007669"/>
    <property type="project" value="UniProtKB-KW"/>
</dbReference>
<dbReference type="GO" id="GO:0009236">
    <property type="term" value="P:cobalamin biosynthetic process"/>
    <property type="evidence" value="ECO:0007669"/>
    <property type="project" value="UniProtKB-UniPathway"/>
</dbReference>
<dbReference type="CDD" id="cd02440">
    <property type="entry name" value="AdoMet_MTases"/>
    <property type="match status" value="1"/>
</dbReference>
<reference evidence="7 8" key="1">
    <citation type="submission" date="2017-01" db="EMBL/GenBank/DDBJ databases">
        <authorList>
            <person name="Mah S.A."/>
            <person name="Swanson W.J."/>
            <person name="Moy G.W."/>
            <person name="Vacquier V.D."/>
        </authorList>
    </citation>
    <scope>NUCLEOTIDE SEQUENCE [LARGE SCALE GENOMIC DNA]</scope>
    <source>
        <strain evidence="7 8">DSM 11589</strain>
    </source>
</reference>
<accession>A0A1N7JFG2</accession>
<proteinExistence type="predicted"/>